<organism evidence="1">
    <name type="scientific">marine sediment metagenome</name>
    <dbReference type="NCBI Taxonomy" id="412755"/>
    <lineage>
        <taxon>unclassified sequences</taxon>
        <taxon>metagenomes</taxon>
        <taxon>ecological metagenomes</taxon>
    </lineage>
</organism>
<dbReference type="EMBL" id="LAZR01053857">
    <property type="protein sequence ID" value="KKK79820.1"/>
    <property type="molecule type" value="Genomic_DNA"/>
</dbReference>
<reference evidence="1" key="1">
    <citation type="journal article" date="2015" name="Nature">
        <title>Complex archaea that bridge the gap between prokaryotes and eukaryotes.</title>
        <authorList>
            <person name="Spang A."/>
            <person name="Saw J.H."/>
            <person name="Jorgensen S.L."/>
            <person name="Zaremba-Niedzwiedzka K."/>
            <person name="Martijn J."/>
            <person name="Lind A.E."/>
            <person name="van Eijk R."/>
            <person name="Schleper C."/>
            <person name="Guy L."/>
            <person name="Ettema T.J."/>
        </authorList>
    </citation>
    <scope>NUCLEOTIDE SEQUENCE</scope>
</reference>
<proteinExistence type="predicted"/>
<feature type="non-terminal residue" evidence="1">
    <location>
        <position position="1"/>
    </location>
</feature>
<comment type="caution">
    <text evidence="1">The sequence shown here is derived from an EMBL/GenBank/DDBJ whole genome shotgun (WGS) entry which is preliminary data.</text>
</comment>
<sequence>LSIPKLLEKIHEEEQKDKIKLLKIGFEAGIQTKDDTTIGFGKDNKFIIKESGTAVNVPPRVIKLTDDYTIEDLIEAVDEYEEYRKKHEHDYTLNTYPIL</sequence>
<dbReference type="AlphaFoldDB" id="A0A0F8Z148"/>
<evidence type="ECO:0000313" key="1">
    <source>
        <dbReference type="EMBL" id="KKK79820.1"/>
    </source>
</evidence>
<accession>A0A0F8Z148</accession>
<protein>
    <submittedName>
        <fullName evidence="1">Uncharacterized protein</fullName>
    </submittedName>
</protein>
<name>A0A0F8Z148_9ZZZZ</name>
<gene>
    <name evidence="1" type="ORF">LCGC14_2829640</name>
</gene>